<organism evidence="8 9">
    <name type="scientific">Eiseniibacteriota bacterium</name>
    <dbReference type="NCBI Taxonomy" id="2212470"/>
    <lineage>
        <taxon>Bacteria</taxon>
        <taxon>Candidatus Eiseniibacteriota</taxon>
    </lineage>
</organism>
<feature type="domain" description="RNA polymerase sigma factor 70 region 4 type 2" evidence="7">
    <location>
        <begin position="134"/>
        <end position="187"/>
    </location>
</feature>
<gene>
    <name evidence="8" type="ORF">KDA27_26160</name>
</gene>
<dbReference type="PANTHER" id="PTHR43133">
    <property type="entry name" value="RNA POLYMERASE ECF-TYPE SIGMA FACTO"/>
    <property type="match status" value="1"/>
</dbReference>
<reference evidence="8" key="1">
    <citation type="submission" date="2020-04" db="EMBL/GenBank/DDBJ databases">
        <authorList>
            <person name="Zhang T."/>
        </authorList>
    </citation>
    <scope>NUCLEOTIDE SEQUENCE</scope>
    <source>
        <strain evidence="8">HKST-UBA02</strain>
    </source>
</reference>
<dbReference type="SUPFAM" id="SSF88946">
    <property type="entry name" value="Sigma2 domain of RNA polymerase sigma factors"/>
    <property type="match status" value="1"/>
</dbReference>
<dbReference type="Pfam" id="PF08281">
    <property type="entry name" value="Sigma70_r4_2"/>
    <property type="match status" value="1"/>
</dbReference>
<dbReference type="GO" id="GO:0006352">
    <property type="term" value="P:DNA-templated transcription initiation"/>
    <property type="evidence" value="ECO:0007669"/>
    <property type="project" value="InterPro"/>
</dbReference>
<dbReference type="EMBL" id="JAGQHS010000307">
    <property type="protein sequence ID" value="MCA9759304.1"/>
    <property type="molecule type" value="Genomic_DNA"/>
</dbReference>
<dbReference type="SUPFAM" id="SSF88659">
    <property type="entry name" value="Sigma3 and sigma4 domains of RNA polymerase sigma factors"/>
    <property type="match status" value="1"/>
</dbReference>
<reference evidence="8" key="2">
    <citation type="journal article" date="2021" name="Microbiome">
        <title>Successional dynamics and alternative stable states in a saline activated sludge microbial community over 9 years.</title>
        <authorList>
            <person name="Wang Y."/>
            <person name="Ye J."/>
            <person name="Ju F."/>
            <person name="Liu L."/>
            <person name="Boyd J.A."/>
            <person name="Deng Y."/>
            <person name="Parks D.H."/>
            <person name="Jiang X."/>
            <person name="Yin X."/>
            <person name="Woodcroft B.J."/>
            <person name="Tyson G.W."/>
            <person name="Hugenholtz P."/>
            <person name="Polz M.F."/>
            <person name="Zhang T."/>
        </authorList>
    </citation>
    <scope>NUCLEOTIDE SEQUENCE</scope>
    <source>
        <strain evidence="8">HKST-UBA02</strain>
    </source>
</reference>
<dbReference type="InterPro" id="IPR013249">
    <property type="entry name" value="RNA_pol_sigma70_r4_t2"/>
</dbReference>
<dbReference type="Gene3D" id="1.10.10.10">
    <property type="entry name" value="Winged helix-like DNA-binding domain superfamily/Winged helix DNA-binding domain"/>
    <property type="match status" value="1"/>
</dbReference>
<dbReference type="PANTHER" id="PTHR43133:SF8">
    <property type="entry name" value="RNA POLYMERASE SIGMA FACTOR HI_1459-RELATED"/>
    <property type="match status" value="1"/>
</dbReference>
<keyword evidence="5" id="KW-0804">Transcription</keyword>
<evidence type="ECO:0000313" key="9">
    <source>
        <dbReference type="Proteomes" id="UP000739538"/>
    </source>
</evidence>
<name>A0A956SH52_UNCEI</name>
<dbReference type="Gene3D" id="1.10.1740.10">
    <property type="match status" value="1"/>
</dbReference>
<dbReference type="GO" id="GO:0016987">
    <property type="term" value="F:sigma factor activity"/>
    <property type="evidence" value="ECO:0007669"/>
    <property type="project" value="UniProtKB-KW"/>
</dbReference>
<evidence type="ECO:0000259" key="6">
    <source>
        <dbReference type="Pfam" id="PF04542"/>
    </source>
</evidence>
<dbReference type="NCBIfam" id="TIGR02937">
    <property type="entry name" value="sigma70-ECF"/>
    <property type="match status" value="1"/>
</dbReference>
<proteinExistence type="inferred from homology"/>
<dbReference type="Proteomes" id="UP000739538">
    <property type="component" value="Unassembled WGS sequence"/>
</dbReference>
<evidence type="ECO:0000256" key="4">
    <source>
        <dbReference type="ARBA" id="ARBA00023125"/>
    </source>
</evidence>
<dbReference type="Pfam" id="PF04542">
    <property type="entry name" value="Sigma70_r2"/>
    <property type="match status" value="1"/>
</dbReference>
<dbReference type="InterPro" id="IPR013324">
    <property type="entry name" value="RNA_pol_sigma_r3/r4-like"/>
</dbReference>
<dbReference type="GO" id="GO:0003677">
    <property type="term" value="F:DNA binding"/>
    <property type="evidence" value="ECO:0007669"/>
    <property type="project" value="UniProtKB-KW"/>
</dbReference>
<dbReference type="InterPro" id="IPR013325">
    <property type="entry name" value="RNA_pol_sigma_r2"/>
</dbReference>
<dbReference type="InterPro" id="IPR039425">
    <property type="entry name" value="RNA_pol_sigma-70-like"/>
</dbReference>
<protein>
    <submittedName>
        <fullName evidence="8">RNA polymerase sigma factor</fullName>
    </submittedName>
</protein>
<evidence type="ECO:0000256" key="2">
    <source>
        <dbReference type="ARBA" id="ARBA00023015"/>
    </source>
</evidence>
<sequence length="192" mass="21056">MSPSPEADGTTSLGATAVLLERVRSGDEAAVRNLVELYRPLLERWASGRLPGHARGLVDTVDLVHVSLIRVLKQVGTFESAHPGAFLAYLRRTVLNQMRNEIRAAQSRPRASSNADSAMDWASVEDEVGRETLEAYEVALAKLPEDDQAAVVLRVEFRLPYQEIAATLGRPSADAVRKQVTRALLRLAALME</sequence>
<comment type="caution">
    <text evidence="8">The sequence shown here is derived from an EMBL/GenBank/DDBJ whole genome shotgun (WGS) entry which is preliminary data.</text>
</comment>
<evidence type="ECO:0000259" key="7">
    <source>
        <dbReference type="Pfam" id="PF08281"/>
    </source>
</evidence>
<dbReference type="AlphaFoldDB" id="A0A956SH52"/>
<keyword evidence="4" id="KW-0238">DNA-binding</keyword>
<feature type="domain" description="RNA polymerase sigma-70 region 2" evidence="6">
    <location>
        <begin position="34"/>
        <end position="106"/>
    </location>
</feature>
<dbReference type="InterPro" id="IPR014284">
    <property type="entry name" value="RNA_pol_sigma-70_dom"/>
</dbReference>
<dbReference type="InterPro" id="IPR036388">
    <property type="entry name" value="WH-like_DNA-bd_sf"/>
</dbReference>
<evidence type="ECO:0000256" key="1">
    <source>
        <dbReference type="ARBA" id="ARBA00010641"/>
    </source>
</evidence>
<dbReference type="InterPro" id="IPR007627">
    <property type="entry name" value="RNA_pol_sigma70_r2"/>
</dbReference>
<comment type="similarity">
    <text evidence="1">Belongs to the sigma-70 factor family. ECF subfamily.</text>
</comment>
<evidence type="ECO:0000313" key="8">
    <source>
        <dbReference type="EMBL" id="MCA9759304.1"/>
    </source>
</evidence>
<evidence type="ECO:0000256" key="3">
    <source>
        <dbReference type="ARBA" id="ARBA00023082"/>
    </source>
</evidence>
<accession>A0A956SH52</accession>
<evidence type="ECO:0000256" key="5">
    <source>
        <dbReference type="ARBA" id="ARBA00023163"/>
    </source>
</evidence>
<keyword evidence="2" id="KW-0805">Transcription regulation</keyword>
<keyword evidence="3" id="KW-0731">Sigma factor</keyword>